<organism evidence="1 2">
    <name type="scientific">Colletotrichum zoysiae</name>
    <dbReference type="NCBI Taxonomy" id="1216348"/>
    <lineage>
        <taxon>Eukaryota</taxon>
        <taxon>Fungi</taxon>
        <taxon>Dikarya</taxon>
        <taxon>Ascomycota</taxon>
        <taxon>Pezizomycotina</taxon>
        <taxon>Sordariomycetes</taxon>
        <taxon>Hypocreomycetidae</taxon>
        <taxon>Glomerellales</taxon>
        <taxon>Glomerellaceae</taxon>
        <taxon>Colletotrichum</taxon>
        <taxon>Colletotrichum graminicola species complex</taxon>
    </lineage>
</organism>
<reference evidence="1" key="1">
    <citation type="submission" date="2021-06" db="EMBL/GenBank/DDBJ databases">
        <title>Comparative genomics, transcriptomics and evolutionary studies reveal genomic signatures of adaptation to plant cell wall in hemibiotrophic fungi.</title>
        <authorList>
            <consortium name="DOE Joint Genome Institute"/>
            <person name="Baroncelli R."/>
            <person name="Diaz J.F."/>
            <person name="Benocci T."/>
            <person name="Peng M."/>
            <person name="Battaglia E."/>
            <person name="Haridas S."/>
            <person name="Andreopoulos W."/>
            <person name="Labutti K."/>
            <person name="Pangilinan J."/>
            <person name="Floch G.L."/>
            <person name="Makela M.R."/>
            <person name="Henrissat B."/>
            <person name="Grigoriev I.V."/>
            <person name="Crouch J.A."/>
            <person name="De Vries R.P."/>
            <person name="Sukno S.A."/>
            <person name="Thon M.R."/>
        </authorList>
    </citation>
    <scope>NUCLEOTIDE SEQUENCE</scope>
    <source>
        <strain evidence="1">MAFF235873</strain>
    </source>
</reference>
<name>A0AAD9M5J6_9PEZI</name>
<proteinExistence type="predicted"/>
<evidence type="ECO:0000313" key="2">
    <source>
        <dbReference type="Proteomes" id="UP001232148"/>
    </source>
</evidence>
<accession>A0AAD9M5J6</accession>
<dbReference type="EMBL" id="MU842860">
    <property type="protein sequence ID" value="KAK2029715.1"/>
    <property type="molecule type" value="Genomic_DNA"/>
</dbReference>
<keyword evidence="2" id="KW-1185">Reference proteome</keyword>
<gene>
    <name evidence="1" type="ORF">LX32DRAFT_349133</name>
</gene>
<protein>
    <submittedName>
        <fullName evidence="1">Uncharacterized protein</fullName>
    </submittedName>
</protein>
<sequence length="166" mass="18715">MITDRQHIIHTRRPPASFRNMAAVSNVQRAGMTFVQPHTWNLVTVCLLLLQQRQTIAKDKIGTPNPPGSQPCQSLYRSPCFGDAYLIEVTLLSRRKEGGRSRDEPPLPLPIRTLGYDIPTRSIYTRKGVASLRQRVMPTSCFSRLPQSASTPDIARRGPLFRDYAV</sequence>
<dbReference type="AlphaFoldDB" id="A0AAD9M5J6"/>
<evidence type="ECO:0000313" key="1">
    <source>
        <dbReference type="EMBL" id="KAK2029715.1"/>
    </source>
</evidence>
<comment type="caution">
    <text evidence="1">The sequence shown here is derived from an EMBL/GenBank/DDBJ whole genome shotgun (WGS) entry which is preliminary data.</text>
</comment>
<dbReference type="Proteomes" id="UP001232148">
    <property type="component" value="Unassembled WGS sequence"/>
</dbReference>